<comment type="caution">
    <text evidence="2">The sequence shown here is derived from an EMBL/GenBank/DDBJ whole genome shotgun (WGS) entry which is preliminary data.</text>
</comment>
<accession>A0ABR2S225</accession>
<evidence type="ECO:0000313" key="2">
    <source>
        <dbReference type="EMBL" id="KAK9019229.1"/>
    </source>
</evidence>
<dbReference type="InterPro" id="IPR044730">
    <property type="entry name" value="RNase_H-like_dom_plant"/>
</dbReference>
<dbReference type="Pfam" id="PF13456">
    <property type="entry name" value="RVT_3"/>
    <property type="match status" value="1"/>
</dbReference>
<dbReference type="InterPro" id="IPR002156">
    <property type="entry name" value="RNaseH_domain"/>
</dbReference>
<evidence type="ECO:0000313" key="3">
    <source>
        <dbReference type="Proteomes" id="UP001396334"/>
    </source>
</evidence>
<feature type="domain" description="RNase H type-1" evidence="1">
    <location>
        <begin position="1"/>
        <end position="76"/>
    </location>
</feature>
<sequence length="109" mass="12259">MAELWVVHNSLVYAWEFGFTCVQLETDNKVVANILLNQFDALEGCSLVAIIVELLTRNWTIHVRHICLENNMVVDRAGALCRGGPMGIIEMTQVSRLLFDLVQKEANEG</sequence>
<organism evidence="2 3">
    <name type="scientific">Hibiscus sabdariffa</name>
    <name type="common">roselle</name>
    <dbReference type="NCBI Taxonomy" id="183260"/>
    <lineage>
        <taxon>Eukaryota</taxon>
        <taxon>Viridiplantae</taxon>
        <taxon>Streptophyta</taxon>
        <taxon>Embryophyta</taxon>
        <taxon>Tracheophyta</taxon>
        <taxon>Spermatophyta</taxon>
        <taxon>Magnoliopsida</taxon>
        <taxon>eudicotyledons</taxon>
        <taxon>Gunneridae</taxon>
        <taxon>Pentapetalae</taxon>
        <taxon>rosids</taxon>
        <taxon>malvids</taxon>
        <taxon>Malvales</taxon>
        <taxon>Malvaceae</taxon>
        <taxon>Malvoideae</taxon>
        <taxon>Hibiscus</taxon>
    </lineage>
</organism>
<dbReference type="CDD" id="cd06222">
    <property type="entry name" value="RNase_H_like"/>
    <property type="match status" value="1"/>
</dbReference>
<proteinExistence type="predicted"/>
<reference evidence="2 3" key="1">
    <citation type="journal article" date="2024" name="G3 (Bethesda)">
        <title>Genome assembly of Hibiscus sabdariffa L. provides insights into metabolisms of medicinal natural products.</title>
        <authorList>
            <person name="Kim T."/>
        </authorList>
    </citation>
    <scope>NUCLEOTIDE SEQUENCE [LARGE SCALE GENOMIC DNA]</scope>
    <source>
        <strain evidence="2">TK-2024</strain>
        <tissue evidence="2">Old leaves</tissue>
    </source>
</reference>
<dbReference type="EMBL" id="JBBPBN010000017">
    <property type="protein sequence ID" value="KAK9019229.1"/>
    <property type="molecule type" value="Genomic_DNA"/>
</dbReference>
<name>A0ABR2S225_9ROSI</name>
<dbReference type="Proteomes" id="UP001396334">
    <property type="component" value="Unassembled WGS sequence"/>
</dbReference>
<keyword evidence="3" id="KW-1185">Reference proteome</keyword>
<gene>
    <name evidence="2" type="ORF">V6N11_053755</name>
</gene>
<evidence type="ECO:0000259" key="1">
    <source>
        <dbReference type="Pfam" id="PF13456"/>
    </source>
</evidence>
<protein>
    <recommendedName>
        <fullName evidence="1">RNase H type-1 domain-containing protein</fullName>
    </recommendedName>
</protein>